<evidence type="ECO:0000313" key="1">
    <source>
        <dbReference type="EMBL" id="QHD70707.1"/>
    </source>
</evidence>
<geneLocation type="plasmid" evidence="1 2">
    <name>unnamed1</name>
</geneLocation>
<dbReference type="SUPFAM" id="SSF46785">
    <property type="entry name" value="Winged helix' DNA-binding domain"/>
    <property type="match status" value="1"/>
</dbReference>
<dbReference type="EMBL" id="CP047219">
    <property type="protein sequence ID" value="QHD70707.1"/>
    <property type="molecule type" value="Genomic_DNA"/>
</dbReference>
<dbReference type="AlphaFoldDB" id="A0A6P1GQ34"/>
<gene>
    <name evidence="1" type="ORF">GS397_26660</name>
</gene>
<proteinExistence type="predicted"/>
<dbReference type="Proteomes" id="UP000464086">
    <property type="component" value="Plasmid unnamed1"/>
</dbReference>
<accession>A0A6P1GQ34</accession>
<dbReference type="Gene3D" id="1.10.10.10">
    <property type="entry name" value="Winged helix-like DNA-binding domain superfamily/Winged helix DNA-binding domain"/>
    <property type="match status" value="1"/>
</dbReference>
<dbReference type="InterPro" id="IPR036388">
    <property type="entry name" value="WH-like_DNA-bd_sf"/>
</dbReference>
<evidence type="ECO:0000313" key="2">
    <source>
        <dbReference type="Proteomes" id="UP000464086"/>
    </source>
</evidence>
<protein>
    <submittedName>
        <fullName evidence="1">Uncharacterized protein</fullName>
    </submittedName>
</protein>
<reference evidence="1 2" key="1">
    <citation type="submission" date="2019-12" db="EMBL/GenBank/DDBJ databases">
        <title>Functional and genomic insights into the Sphingobium yanoikuyae YC-JY1, a bacterium efficiently degrading bisphenol A.</title>
        <authorList>
            <person name="Jia Y."/>
            <person name="Li X."/>
            <person name="Wang J."/>
            <person name="Eltoukhy A."/>
            <person name="Lamraoui I."/>
            <person name="Yan Y."/>
        </authorList>
    </citation>
    <scope>NUCLEOTIDE SEQUENCE [LARGE SCALE GENOMIC DNA]</scope>
    <source>
        <strain evidence="1 2">YC-JY1</strain>
        <plasmid evidence="1 2">unnamed1</plasmid>
    </source>
</reference>
<keyword evidence="1" id="KW-0614">Plasmid</keyword>
<dbReference type="InterPro" id="IPR036390">
    <property type="entry name" value="WH_DNA-bd_sf"/>
</dbReference>
<sequence>MNASPSSWHLEVARIDGALPLLSRTEATLLARSSLRRLWTHHVSAYPFENLGPDHDPGLDAAELVRSYHVAERDAFLSWIARRAAPPLAHAAATVLAAKGAPEVFARGYAIADSAVERLDALLPTEDPLAALVDLVGQLSEAETSFLEGGSETYLAAGRAFSRPPTRGGAWAASLAVAMRPQLFALGAAPLALAGLLPREAFQLMRERSVPAILTGALLSAATAVRTDIIGARAAIDLAKARLAKIKRSSRAHDAWLLLAGVGPLTRAEIARALDVTKRTASQAAAILDEAGMIAPTGRYEGLRIVAAHES</sequence>
<organism evidence="1 2">
    <name type="scientific">Sphingobium yanoikuyae</name>
    <name type="common">Sphingomonas yanoikuyae</name>
    <dbReference type="NCBI Taxonomy" id="13690"/>
    <lineage>
        <taxon>Bacteria</taxon>
        <taxon>Pseudomonadati</taxon>
        <taxon>Pseudomonadota</taxon>
        <taxon>Alphaproteobacteria</taxon>
        <taxon>Sphingomonadales</taxon>
        <taxon>Sphingomonadaceae</taxon>
        <taxon>Sphingobium</taxon>
    </lineage>
</organism>
<name>A0A6P1GQ34_SPHYA</name>